<comment type="catalytic activity">
    <reaction evidence="23">
        <text>2',3'-cGAMP(in) + ATP + H2O = 2',3'-cGAMP(out) + ADP + phosphate + H(+)</text>
        <dbReference type="Rhea" id="RHEA:74887"/>
        <dbReference type="ChEBI" id="CHEBI:15377"/>
        <dbReference type="ChEBI" id="CHEBI:15378"/>
        <dbReference type="ChEBI" id="CHEBI:30616"/>
        <dbReference type="ChEBI" id="CHEBI:43474"/>
        <dbReference type="ChEBI" id="CHEBI:143093"/>
        <dbReference type="ChEBI" id="CHEBI:456216"/>
    </reaction>
</comment>
<dbReference type="Ensembl" id="ENSCCRT00010103719.1">
    <property type="protein sequence ID" value="ENSCCRP00010093501.1"/>
    <property type="gene ID" value="ENSCCRG00010029505.1"/>
</dbReference>
<feature type="transmembrane region" description="Helical" evidence="24">
    <location>
        <begin position="336"/>
        <end position="357"/>
    </location>
</feature>
<dbReference type="GO" id="GO:0016887">
    <property type="term" value="F:ATP hydrolysis activity"/>
    <property type="evidence" value="ECO:0007669"/>
    <property type="project" value="InterPro"/>
</dbReference>
<sequence length="1457" mass="162856">MGIDSFCSLDGSDPFWDWNRTWQTHNPDLTPCFQNTVLVWIPCLYLWLSAPFYILYLKRNDRGYICMTHLNRAKTVIGFALWLICWADVFYSFWERGHDATIAPVYLVSPTMLGVTMLLATFLIQYERMKGVQSSGVMLNFWLVALVCATVTFRSKILHALTEVNMTFALKRTLFAVHVVIYFFNSNPCPELGASFLSRITFWWITGLMVIGYKRPLEEKDLWSLNTEDKSEKVVPQLVRRWDQECNKVKRSEVRTKGEKKEGQPIEESEILLAKTLQKTGEPSLFCALCRTFGPYFLVSSLYKIIHDILMFVGPEILRLLIQFVNDSSAPTWHGYFYTTLLLVCTCVQTLILQKYFHVCFVTGMRLRTAIVGAVYRKALVITNAARRTSTVGEIVNLMSVDAQRFMDLITYINMIWSAPLQVILALYFLWQNLGPSVLAGVAVMVLMVPLNAVIAMKTKTYQVAQMKSKDNRIKLMNEVLNGIKVLKLYAWELAFKDKVSAIRESELRVLMKTAYLGAVSTFTWVCAPFLVALSTFAVYVLVDDHNILDAQKAFVSLALFNILRFPLNMLPMVISSMVQASVSMKRLRVFLSHEELDEDNVERPAITACESSDSIWKSGIKQMCPIVVINVRVPEGAFVAVVGHVGSGKSSLLSALLGEMQKQEGSVSIKGSVAYVPQQAWIQNATLKDNILFGREAKDSWYEKVVEACALLPDLEVLPGGDLTEIGEKGVNLSGGQKQRVSVARAVYCNCAVYLLDDPLSAVDAHVGKHIFEKVIGPQGLLQGRTRVLVTHGLSFLPQADLILVMVDGEITEMGSYTELLGRQGAFAEFLRTYASTEQEEVEESVGGEAGLLVSELLSCTTKSTEAARLTEADKANTGRVKLSVFWEYMKAIGLPLSIFSIFLFFCHHLSSLGSNYWLSLWTDDPVINNTQPNREMRLGVYGAFGLTQGIAVFCYSVTVSVGGILASRYLHQTMLYNVLRSPMSFFERTPSGNLVNRFAKETDTIDTVIPSIIKMFMGSMFNVLGSCAVILIATPLVAIIIPPLGLLYFFVQRFYVASSRQLKRLESVSRSPVYTHFNETLLGTSVIRAFGEQQRFIRESDGRVDHNQTAYFPSIVANRWLAVRLEFVGNCIVTFAALFAVMARDSLSPGIMGLSISYALQVTTSLNWLVRMSSEVETNIVAVEKVKEYGDTEKEVSAEWRLEHSTLPAGWPTTGHIEIRNFGLRYREDLELAISDISVNIEGGEKVGIVGRTGAGKSSLTLGLFRIIEAAQGEICIDGVNIAKLGLHELRSRITIIPQDPVLFSGSLRMNLDPFDGYTDEEVWRALELAHLKNFVSGLPDKLNHECSEGGENLSLGQRQLVCLARALLRKTKILVLDEATAAVDLETDNLIQSTIRTQFEDCTVLTIAHRLNTIMDYTRVLVLDKGHMAEFGSPSNLIAKKGIFYKMAKDSGLV</sequence>
<reference evidence="27" key="1">
    <citation type="submission" date="2025-08" db="UniProtKB">
        <authorList>
            <consortium name="Ensembl"/>
        </authorList>
    </citation>
    <scope>IDENTIFICATION</scope>
</reference>
<dbReference type="InterPro" id="IPR050173">
    <property type="entry name" value="ABC_transporter_C-like"/>
</dbReference>
<name>A0A8C1NKE8_CYPCA</name>
<dbReference type="InterPro" id="IPR027417">
    <property type="entry name" value="P-loop_NTPase"/>
</dbReference>
<dbReference type="InterPro" id="IPR011527">
    <property type="entry name" value="ABC1_TM_dom"/>
</dbReference>
<feature type="domain" description="ABC transmembrane type-1" evidence="26">
    <location>
        <begin position="900"/>
        <end position="1180"/>
    </location>
</feature>
<organism evidence="27 28">
    <name type="scientific">Cyprinus carpio</name>
    <name type="common">Common carp</name>
    <dbReference type="NCBI Taxonomy" id="7962"/>
    <lineage>
        <taxon>Eukaryota</taxon>
        <taxon>Metazoa</taxon>
        <taxon>Chordata</taxon>
        <taxon>Craniata</taxon>
        <taxon>Vertebrata</taxon>
        <taxon>Euteleostomi</taxon>
        <taxon>Actinopterygii</taxon>
        <taxon>Neopterygii</taxon>
        <taxon>Teleostei</taxon>
        <taxon>Ostariophysi</taxon>
        <taxon>Cypriniformes</taxon>
        <taxon>Cyprinidae</taxon>
        <taxon>Cyprininae</taxon>
        <taxon>Cyprinus</taxon>
    </lineage>
</organism>
<evidence type="ECO:0000256" key="23">
    <source>
        <dbReference type="ARBA" id="ARBA00048171"/>
    </source>
</evidence>
<keyword evidence="7" id="KW-0677">Repeat</keyword>
<evidence type="ECO:0000256" key="12">
    <source>
        <dbReference type="ARBA" id="ARBA00023055"/>
    </source>
</evidence>
<feature type="domain" description="ABC transporter" evidence="25">
    <location>
        <begin position="1221"/>
        <end position="1453"/>
    </location>
</feature>
<evidence type="ECO:0000256" key="13">
    <source>
        <dbReference type="ARBA" id="ARBA00023136"/>
    </source>
</evidence>
<feature type="transmembrane region" description="Helical" evidence="24">
    <location>
        <begin position="940"/>
        <end position="968"/>
    </location>
</feature>
<evidence type="ECO:0000256" key="14">
    <source>
        <dbReference type="ARBA" id="ARBA00024220"/>
    </source>
</evidence>
<dbReference type="EC" id="7.6.2.2" evidence="3"/>
<dbReference type="GO" id="GO:0006869">
    <property type="term" value="P:lipid transport"/>
    <property type="evidence" value="ECO:0007669"/>
    <property type="project" value="UniProtKB-KW"/>
</dbReference>
<dbReference type="CDD" id="cd18603">
    <property type="entry name" value="ABC_6TM_MRP1_2_3_6_D2_like"/>
    <property type="match status" value="1"/>
</dbReference>
<dbReference type="PANTHER" id="PTHR24223:SF241">
    <property type="entry name" value="MULTIDRUG RESISTANCE-ASSOCIATED PROTEIN 1"/>
    <property type="match status" value="1"/>
</dbReference>
<evidence type="ECO:0000256" key="10">
    <source>
        <dbReference type="ARBA" id="ARBA00022967"/>
    </source>
</evidence>
<feature type="transmembrane region" description="Helical" evidence="24">
    <location>
        <begin position="409"/>
        <end position="431"/>
    </location>
</feature>
<keyword evidence="8" id="KW-0547">Nucleotide-binding</keyword>
<feature type="transmembrane region" description="Helical" evidence="24">
    <location>
        <begin position="1025"/>
        <end position="1053"/>
    </location>
</feature>
<evidence type="ECO:0000256" key="8">
    <source>
        <dbReference type="ARBA" id="ARBA00022741"/>
    </source>
</evidence>
<keyword evidence="9" id="KW-0067">ATP-binding</keyword>
<evidence type="ECO:0000256" key="22">
    <source>
        <dbReference type="ARBA" id="ARBA00047576"/>
    </source>
</evidence>
<evidence type="ECO:0000256" key="3">
    <source>
        <dbReference type="ARBA" id="ARBA00012191"/>
    </source>
</evidence>
<comment type="subcellular location">
    <subcellularLocation>
        <location evidence="1">Cell membrane</location>
        <topology evidence="1">Multi-pass membrane protein</topology>
    </subcellularLocation>
</comment>
<feature type="transmembrane region" description="Helical" evidence="24">
    <location>
        <begin position="555"/>
        <end position="579"/>
    </location>
</feature>
<feature type="transmembrane region" description="Helical" evidence="24">
    <location>
        <begin position="893"/>
        <end position="920"/>
    </location>
</feature>
<feature type="transmembrane region" description="Helical" evidence="24">
    <location>
        <begin position="76"/>
        <end position="94"/>
    </location>
</feature>
<dbReference type="SUPFAM" id="SSF90123">
    <property type="entry name" value="ABC transporter transmembrane region"/>
    <property type="match status" value="2"/>
</dbReference>
<evidence type="ECO:0000256" key="18">
    <source>
        <dbReference type="ARBA" id="ARBA00041913"/>
    </source>
</evidence>
<evidence type="ECO:0000313" key="28">
    <source>
        <dbReference type="Proteomes" id="UP000694427"/>
    </source>
</evidence>
<dbReference type="SMART" id="SM00382">
    <property type="entry name" value="AAA"/>
    <property type="match status" value="2"/>
</dbReference>
<evidence type="ECO:0000256" key="24">
    <source>
        <dbReference type="SAM" id="Phobius"/>
    </source>
</evidence>
<dbReference type="Gene3D" id="1.20.1560.10">
    <property type="entry name" value="ABC transporter type 1, transmembrane domain"/>
    <property type="match status" value="2"/>
</dbReference>
<dbReference type="FunFam" id="1.20.1560.10:FF:000007">
    <property type="entry name" value="ATP-binding cassette subfamily C member 1"/>
    <property type="match status" value="1"/>
</dbReference>
<feature type="transmembrane region" description="Helical" evidence="24">
    <location>
        <begin position="514"/>
        <end position="543"/>
    </location>
</feature>
<evidence type="ECO:0000256" key="16">
    <source>
        <dbReference type="ARBA" id="ARBA00041009"/>
    </source>
</evidence>
<evidence type="ECO:0000256" key="5">
    <source>
        <dbReference type="ARBA" id="ARBA00022475"/>
    </source>
</evidence>
<feature type="transmembrane region" description="Helical" evidence="24">
    <location>
        <begin position="136"/>
        <end position="154"/>
    </location>
</feature>
<reference evidence="27" key="2">
    <citation type="submission" date="2025-09" db="UniProtKB">
        <authorList>
            <consortium name="Ensembl"/>
        </authorList>
    </citation>
    <scope>IDENTIFICATION</scope>
</reference>
<dbReference type="Pfam" id="PF00664">
    <property type="entry name" value="ABC_membrane"/>
    <property type="match status" value="2"/>
</dbReference>
<keyword evidence="6 24" id="KW-0812">Transmembrane</keyword>
<keyword evidence="12" id="KW-0445">Lipid transport</keyword>
<evidence type="ECO:0000256" key="7">
    <source>
        <dbReference type="ARBA" id="ARBA00022737"/>
    </source>
</evidence>
<feature type="transmembrane region" description="Helical" evidence="24">
    <location>
        <begin position="166"/>
        <end position="184"/>
    </location>
</feature>
<evidence type="ECO:0000256" key="6">
    <source>
        <dbReference type="ARBA" id="ARBA00022692"/>
    </source>
</evidence>
<keyword evidence="10" id="KW-1278">Translocase</keyword>
<evidence type="ECO:0000256" key="4">
    <source>
        <dbReference type="ARBA" id="ARBA00022448"/>
    </source>
</evidence>
<evidence type="ECO:0000256" key="15">
    <source>
        <dbReference type="ARBA" id="ARBA00034018"/>
    </source>
</evidence>
<keyword evidence="13 24" id="KW-0472">Membrane</keyword>
<dbReference type="InterPro" id="IPR056227">
    <property type="entry name" value="TMD0_ABC"/>
</dbReference>
<feature type="domain" description="ABC transmembrane type-1" evidence="26">
    <location>
        <begin position="298"/>
        <end position="580"/>
    </location>
</feature>
<dbReference type="GO" id="GO:0005524">
    <property type="term" value="F:ATP binding"/>
    <property type="evidence" value="ECO:0007669"/>
    <property type="project" value="UniProtKB-KW"/>
</dbReference>
<keyword evidence="5" id="KW-1003">Cell membrane</keyword>
<evidence type="ECO:0000256" key="11">
    <source>
        <dbReference type="ARBA" id="ARBA00022989"/>
    </source>
</evidence>
<evidence type="ECO:0000256" key="19">
    <source>
        <dbReference type="ARBA" id="ARBA00042274"/>
    </source>
</evidence>
<dbReference type="InterPro" id="IPR036640">
    <property type="entry name" value="ABC1_TM_sf"/>
</dbReference>
<evidence type="ECO:0000259" key="25">
    <source>
        <dbReference type="PROSITE" id="PS50893"/>
    </source>
</evidence>
<dbReference type="FunFam" id="1.20.1560.10:FF:000001">
    <property type="entry name" value="ATP-binding cassette subfamily C member 1"/>
    <property type="match status" value="1"/>
</dbReference>
<dbReference type="FunFam" id="3.40.50.300:FF:000074">
    <property type="entry name" value="Multidrug resistance-associated protein 5 isoform 1"/>
    <property type="match status" value="1"/>
</dbReference>
<dbReference type="PANTHER" id="PTHR24223">
    <property type="entry name" value="ATP-BINDING CASSETTE SUB-FAMILY C"/>
    <property type="match status" value="1"/>
</dbReference>
<dbReference type="EC" id="7.6.2.3" evidence="14"/>
<dbReference type="InterPro" id="IPR003439">
    <property type="entry name" value="ABC_transporter-like_ATP-bd"/>
</dbReference>
<evidence type="ECO:0000313" key="27">
    <source>
        <dbReference type="Ensembl" id="ENSCCRP00010093501.1"/>
    </source>
</evidence>
<evidence type="ECO:0000256" key="17">
    <source>
        <dbReference type="ARBA" id="ARBA00041345"/>
    </source>
</evidence>
<dbReference type="Proteomes" id="UP000694427">
    <property type="component" value="Unplaced"/>
</dbReference>
<protein>
    <recommendedName>
        <fullName evidence="16">Multidrug resistance-associated protein 1</fullName>
        <ecNumber evidence="3">7.6.2.2</ecNumber>
        <ecNumber evidence="14">7.6.2.3</ecNumber>
    </recommendedName>
    <alternativeName>
        <fullName evidence="19">ATP-binding cassette sub-family C member 1</fullName>
    </alternativeName>
    <alternativeName>
        <fullName evidence="18">Glutathione-S-conjugate-translocating ATPase ABCC1</fullName>
    </alternativeName>
    <alternativeName>
        <fullName evidence="17">Leukotriene C(4) transporter</fullName>
    </alternativeName>
</protein>
<dbReference type="Pfam" id="PF24357">
    <property type="entry name" value="TMD0_ABC"/>
    <property type="match status" value="1"/>
</dbReference>
<dbReference type="PROSITE" id="PS50893">
    <property type="entry name" value="ABC_TRANSPORTER_2"/>
    <property type="match status" value="2"/>
</dbReference>
<comment type="catalytic activity">
    <reaction evidence="22">
        <text>17beta-estradiol 17-O-(beta-D-glucuronate)(in) + ATP + H2O = 17beta-estradiol 17-O-(beta-D-glucuronate)(out) + ADP + phosphate + H(+)</text>
        <dbReference type="Rhea" id="RHEA:60128"/>
        <dbReference type="ChEBI" id="CHEBI:15377"/>
        <dbReference type="ChEBI" id="CHEBI:15378"/>
        <dbReference type="ChEBI" id="CHEBI:30616"/>
        <dbReference type="ChEBI" id="CHEBI:43474"/>
        <dbReference type="ChEBI" id="CHEBI:82961"/>
        <dbReference type="ChEBI" id="CHEBI:456216"/>
    </reaction>
    <physiologicalReaction direction="left-to-right" evidence="22">
        <dbReference type="Rhea" id="RHEA:60129"/>
    </physiologicalReaction>
</comment>
<comment type="similarity">
    <text evidence="2">Belongs to the ABC transporter superfamily. ABCC family. Conjugate transporter (TC 3.A.1.208) subfamily.</text>
</comment>
<evidence type="ECO:0000259" key="26">
    <source>
        <dbReference type="PROSITE" id="PS50929"/>
    </source>
</evidence>
<dbReference type="CDD" id="cd03250">
    <property type="entry name" value="ABCC_MRP_domain1"/>
    <property type="match status" value="1"/>
</dbReference>
<dbReference type="CDD" id="cd18595">
    <property type="entry name" value="ABC_6TM_MRP1_2_3_6_D1_like"/>
    <property type="match status" value="1"/>
</dbReference>
<dbReference type="SUPFAM" id="SSF52540">
    <property type="entry name" value="P-loop containing nucleoside triphosphate hydrolases"/>
    <property type="match status" value="2"/>
</dbReference>
<keyword evidence="11 24" id="KW-1133">Transmembrane helix</keyword>
<dbReference type="GO" id="GO:0034634">
    <property type="term" value="F:glutathione transmembrane transporter activity"/>
    <property type="evidence" value="ECO:0007669"/>
    <property type="project" value="TreeGrafter"/>
</dbReference>
<evidence type="ECO:0000256" key="9">
    <source>
        <dbReference type="ARBA" id="ARBA00022840"/>
    </source>
</evidence>
<dbReference type="InterPro" id="IPR017871">
    <property type="entry name" value="ABC_transporter-like_CS"/>
</dbReference>
<evidence type="ECO:0000256" key="1">
    <source>
        <dbReference type="ARBA" id="ARBA00004651"/>
    </source>
</evidence>
<dbReference type="InterPro" id="IPR003593">
    <property type="entry name" value="AAA+_ATPase"/>
</dbReference>
<feature type="transmembrane region" description="Helical" evidence="24">
    <location>
        <begin position="37"/>
        <end position="56"/>
    </location>
</feature>
<comment type="catalytic activity">
    <reaction evidence="21">
        <text>leukotriene C4(in) + ATP + H2O = leukotriene C4(out) + ADP + phosphate + H(+)</text>
        <dbReference type="Rhea" id="RHEA:38963"/>
        <dbReference type="ChEBI" id="CHEBI:15377"/>
        <dbReference type="ChEBI" id="CHEBI:15378"/>
        <dbReference type="ChEBI" id="CHEBI:30616"/>
        <dbReference type="ChEBI" id="CHEBI:43474"/>
        <dbReference type="ChEBI" id="CHEBI:57973"/>
        <dbReference type="ChEBI" id="CHEBI:456216"/>
    </reaction>
    <physiologicalReaction direction="left-to-right" evidence="21">
        <dbReference type="Rhea" id="RHEA:38964"/>
    </physiologicalReaction>
</comment>
<dbReference type="GO" id="GO:0008559">
    <property type="term" value="F:ABC-type xenobiotic transporter activity"/>
    <property type="evidence" value="ECO:0007669"/>
    <property type="project" value="UniProtKB-EC"/>
</dbReference>
<evidence type="ECO:0000256" key="21">
    <source>
        <dbReference type="ARBA" id="ARBA00047523"/>
    </source>
</evidence>
<dbReference type="PROSITE" id="PS50929">
    <property type="entry name" value="ABC_TM1F"/>
    <property type="match status" value="2"/>
</dbReference>
<comment type="catalytic activity">
    <reaction evidence="20">
        <text>sphing-4-enine 1-phosphate(in) + ATP + H2O = sphing-4-enine 1-phosphate(out) + ADP + phosphate + H(+)</text>
        <dbReference type="Rhea" id="RHEA:38951"/>
        <dbReference type="ChEBI" id="CHEBI:15377"/>
        <dbReference type="ChEBI" id="CHEBI:15378"/>
        <dbReference type="ChEBI" id="CHEBI:30616"/>
        <dbReference type="ChEBI" id="CHEBI:43474"/>
        <dbReference type="ChEBI" id="CHEBI:60119"/>
        <dbReference type="ChEBI" id="CHEBI:456216"/>
    </reaction>
    <physiologicalReaction direction="left-to-right" evidence="20">
        <dbReference type="Rhea" id="RHEA:38952"/>
    </physiologicalReaction>
</comment>
<dbReference type="GO" id="GO:0016323">
    <property type="term" value="C:basolateral plasma membrane"/>
    <property type="evidence" value="ECO:0007669"/>
    <property type="project" value="TreeGrafter"/>
</dbReference>
<feature type="transmembrane region" description="Helical" evidence="24">
    <location>
        <begin position="106"/>
        <end position="124"/>
    </location>
</feature>
<feature type="transmembrane region" description="Helical" evidence="24">
    <location>
        <begin position="437"/>
        <end position="457"/>
    </location>
</feature>
<dbReference type="CDD" id="cd03244">
    <property type="entry name" value="ABCC_MRP_domain2"/>
    <property type="match status" value="1"/>
</dbReference>
<dbReference type="PROSITE" id="PS00211">
    <property type="entry name" value="ABC_TRANSPORTER_1"/>
    <property type="match status" value="2"/>
</dbReference>
<keyword evidence="4" id="KW-0813">Transport</keyword>
<dbReference type="FunFam" id="3.40.50.300:FF:000293">
    <property type="entry name" value="ATP binding cassette subfamily C member 1"/>
    <property type="match status" value="1"/>
</dbReference>
<keyword evidence="28" id="KW-1185">Reference proteome</keyword>
<dbReference type="Gene3D" id="3.40.50.300">
    <property type="entry name" value="P-loop containing nucleotide triphosphate hydrolases"/>
    <property type="match status" value="2"/>
</dbReference>
<proteinExistence type="inferred from homology"/>
<feature type="domain" description="ABC transporter" evidence="25">
    <location>
        <begin position="611"/>
        <end position="834"/>
    </location>
</feature>
<dbReference type="Pfam" id="PF00005">
    <property type="entry name" value="ABC_tran"/>
    <property type="match status" value="2"/>
</dbReference>
<accession>A0A8C1NKE8</accession>
<dbReference type="GO" id="GO:0015431">
    <property type="term" value="F:ABC-type glutathione S-conjugate transporter activity"/>
    <property type="evidence" value="ECO:0007669"/>
    <property type="project" value="UniProtKB-EC"/>
</dbReference>
<feature type="transmembrane region" description="Helical" evidence="24">
    <location>
        <begin position="196"/>
        <end position="213"/>
    </location>
</feature>
<evidence type="ECO:0000256" key="20">
    <source>
        <dbReference type="ARBA" id="ARBA00047354"/>
    </source>
</evidence>
<evidence type="ECO:0000256" key="2">
    <source>
        <dbReference type="ARBA" id="ARBA00009726"/>
    </source>
</evidence>
<comment type="catalytic activity">
    <reaction evidence="15">
        <text>ATP + H2O + xenobioticSide 1 = ADP + phosphate + xenobioticSide 2.</text>
        <dbReference type="EC" id="7.6.2.2"/>
    </reaction>
</comment>